<dbReference type="GO" id="GO:0097363">
    <property type="term" value="F:protein O-acetylglucosaminyltransferase activity"/>
    <property type="evidence" value="ECO:0007669"/>
    <property type="project" value="UniProtKB-EC"/>
</dbReference>
<dbReference type="PROSITE" id="PS50293">
    <property type="entry name" value="TPR_REGION"/>
    <property type="match status" value="1"/>
</dbReference>
<dbReference type="AlphaFoldDB" id="X2LIW1"/>
<dbReference type="Pfam" id="PF14559">
    <property type="entry name" value="TPR_19"/>
    <property type="match status" value="1"/>
</dbReference>
<proteinExistence type="inferred from homology"/>
<feature type="repeat" description="TPR" evidence="8">
    <location>
        <begin position="240"/>
        <end position="273"/>
    </location>
</feature>
<name>X2LIW1_9BACT</name>
<dbReference type="PANTHER" id="PTHR44366">
    <property type="entry name" value="UDP-N-ACETYLGLUCOSAMINE--PEPTIDE N-ACETYLGLUCOSAMINYLTRANSFERASE 110 KDA SUBUNIT"/>
    <property type="match status" value="1"/>
</dbReference>
<feature type="repeat" description="TPR" evidence="8">
    <location>
        <begin position="138"/>
        <end position="171"/>
    </location>
</feature>
<dbReference type="PANTHER" id="PTHR44366:SF1">
    <property type="entry name" value="UDP-N-ACETYLGLUCOSAMINE--PEPTIDE N-ACETYLGLUCOSAMINYLTRANSFERASE 110 KDA SUBUNIT"/>
    <property type="match status" value="1"/>
</dbReference>
<evidence type="ECO:0000256" key="6">
    <source>
        <dbReference type="ARBA" id="ARBA00022737"/>
    </source>
</evidence>
<dbReference type="InterPro" id="IPR011990">
    <property type="entry name" value="TPR-like_helical_dom_sf"/>
</dbReference>
<dbReference type="UniPathway" id="UPA00378"/>
<dbReference type="PROSITE" id="PS50005">
    <property type="entry name" value="TPR"/>
    <property type="match status" value="6"/>
</dbReference>
<keyword evidence="5" id="KW-0808">Transferase</keyword>
<feature type="repeat" description="TPR" evidence="8">
    <location>
        <begin position="70"/>
        <end position="103"/>
    </location>
</feature>
<evidence type="ECO:0000313" key="10">
    <source>
        <dbReference type="EMBL" id="AHN97621.1"/>
    </source>
</evidence>
<dbReference type="SMART" id="SM00028">
    <property type="entry name" value="TPR"/>
    <property type="match status" value="8"/>
</dbReference>
<dbReference type="InterPro" id="IPR037919">
    <property type="entry name" value="OGT"/>
</dbReference>
<feature type="domain" description="O-GlcNAc transferase C-terminal" evidence="9">
    <location>
        <begin position="551"/>
        <end position="735"/>
    </location>
</feature>
<evidence type="ECO:0000256" key="4">
    <source>
        <dbReference type="ARBA" id="ARBA00022676"/>
    </source>
</evidence>
<evidence type="ECO:0000256" key="7">
    <source>
        <dbReference type="ARBA" id="ARBA00022803"/>
    </source>
</evidence>
<keyword evidence="7 8" id="KW-0802">TPR repeat</keyword>
<evidence type="ECO:0000256" key="3">
    <source>
        <dbReference type="ARBA" id="ARBA00011970"/>
    </source>
</evidence>
<dbReference type="EC" id="2.4.1.255" evidence="3"/>
<dbReference type="SUPFAM" id="SSF48452">
    <property type="entry name" value="TPR-like"/>
    <property type="match status" value="2"/>
</dbReference>
<accession>X2LIW1</accession>
<keyword evidence="6" id="KW-0677">Repeat</keyword>
<evidence type="ECO:0000256" key="5">
    <source>
        <dbReference type="ARBA" id="ARBA00022679"/>
    </source>
</evidence>
<keyword evidence="4" id="KW-0328">Glycosyltransferase</keyword>
<dbReference type="Gene3D" id="1.25.40.10">
    <property type="entry name" value="Tetratricopeptide repeat domain"/>
    <property type="match status" value="3"/>
</dbReference>
<dbReference type="Pfam" id="PF13432">
    <property type="entry name" value="TPR_16"/>
    <property type="match status" value="3"/>
</dbReference>
<reference evidence="10" key="1">
    <citation type="submission" date="2013-10" db="EMBL/GenBank/DDBJ databases">
        <title>Functional metagenomics reveals novel beta-galactosidases not predictable from gene sequences.</title>
        <authorList>
            <person name="Cheng J."/>
            <person name="Engel K."/>
            <person name="Romantsov T."/>
            <person name="Neufeld J.D."/>
            <person name="Rose D.R."/>
            <person name="Charles T.C."/>
        </authorList>
    </citation>
    <scope>NUCLEOTIDE SEQUENCE</scope>
</reference>
<sequence length="748" mass="82851">MSDPRLQTAMQMRRAGRLADAARIYAEILASEPGHFEALHALGIISYQTGQIEDAERLIGMAIEVNPSAADAHYNRACLLQRMNRPAAALSSFDHALSLKPDYLEALVNKASVLAALQRHEDALSSLDKVVALNPSIPEVWNNRASTLMALRRPEQALESYDRAIALKPSYADAWKSRASALMMLGRPQQALECFEKLLAFDANNAEALRNSADLLLLLKRNLDAAERYARYVARKPDDSDAWANSGVALVESERYAEGLGAFDKAIALNPSNAEAWNHRGNVLFQLKRYDEAATSYERALGLVPGLPYGAGYLAQSRLRCCDWSRIEEDRARIASGLRSGLPVIDPFGNLVVSESPADQLRCARIAIADTAQPDTPRLWQGKRYSHDKIRVAYLSADFRPHPVAFLIAGVFEHHDKSRFETIALSFGPESDSDIRKRMASAFDHFIDVRNQSDFDVAQRIRRMEIDIAVDLTGFCEHGRTEILAFRPAPIQVNYLGFPGTSGADFIDYIIADETIIPPAQAQFFSEKVVYLPDTYQANDRKRKIAPRTPTRREAGLPDEGTVFCAFNNAYKITPPIFDLWMGLLRGVEGSVLWLLGDNPTAIRNLTKEAEARGISPGRLIFAPRVAPEEHLARFGLADLFLDTLPYNAHTTASDALWTGVPVVTCMGEAFAGRVAASLLKAAGLPELVTGTLEEYRALALRLGCDRSALKALKDKLALARTAAPLFDTARFTRHLEAAYAQMWRRQQ</sequence>
<feature type="repeat" description="TPR" evidence="8">
    <location>
        <begin position="36"/>
        <end position="69"/>
    </location>
</feature>
<protein>
    <recommendedName>
        <fullName evidence="3">protein O-GlcNAc transferase</fullName>
        <ecNumber evidence="3">2.4.1.255</ecNumber>
    </recommendedName>
</protein>
<dbReference type="InterPro" id="IPR019734">
    <property type="entry name" value="TPR_rpt"/>
</dbReference>
<organism evidence="10">
    <name type="scientific">uncultured bacterium 12AC_lac13</name>
    <dbReference type="NCBI Taxonomy" id="1447233"/>
    <lineage>
        <taxon>Bacteria</taxon>
        <taxon>environmental samples</taxon>
    </lineage>
</organism>
<feature type="repeat" description="TPR" evidence="8">
    <location>
        <begin position="172"/>
        <end position="205"/>
    </location>
</feature>
<dbReference type="EMBL" id="KF796593">
    <property type="protein sequence ID" value="AHN97621.1"/>
    <property type="molecule type" value="Genomic_DNA"/>
</dbReference>
<feature type="domain" description="O-GlcNAc transferase C-terminal" evidence="9">
    <location>
        <begin position="384"/>
        <end position="543"/>
    </location>
</feature>
<dbReference type="Gene3D" id="3.40.50.11380">
    <property type="match status" value="1"/>
</dbReference>
<feature type="repeat" description="TPR" evidence="8">
    <location>
        <begin position="274"/>
        <end position="307"/>
    </location>
</feature>
<comment type="similarity">
    <text evidence="2">Belongs to the glycosyltransferase 41 family. O-GlcNAc transferase subfamily.</text>
</comment>
<evidence type="ECO:0000256" key="2">
    <source>
        <dbReference type="ARBA" id="ARBA00005386"/>
    </source>
</evidence>
<dbReference type="Pfam" id="PF13844">
    <property type="entry name" value="Glyco_transf_41"/>
    <property type="match status" value="2"/>
</dbReference>
<comment type="pathway">
    <text evidence="1">Protein modification; protein glycosylation.</text>
</comment>
<dbReference type="GO" id="GO:0006493">
    <property type="term" value="P:protein O-linked glycosylation"/>
    <property type="evidence" value="ECO:0007669"/>
    <property type="project" value="InterPro"/>
</dbReference>
<feature type="non-terminal residue" evidence="10">
    <location>
        <position position="748"/>
    </location>
</feature>
<evidence type="ECO:0000259" key="9">
    <source>
        <dbReference type="Pfam" id="PF13844"/>
    </source>
</evidence>
<dbReference type="Gene3D" id="3.40.50.2000">
    <property type="entry name" value="Glycogen Phosphorylase B"/>
    <property type="match status" value="1"/>
</dbReference>
<dbReference type="InterPro" id="IPR029489">
    <property type="entry name" value="OGT/SEC/SPY_C"/>
</dbReference>
<evidence type="ECO:0000256" key="8">
    <source>
        <dbReference type="PROSITE-ProRule" id="PRU00339"/>
    </source>
</evidence>
<evidence type="ECO:0000256" key="1">
    <source>
        <dbReference type="ARBA" id="ARBA00004922"/>
    </source>
</evidence>